<dbReference type="EMBL" id="BARS01026775">
    <property type="protein sequence ID" value="GAG04370.1"/>
    <property type="molecule type" value="Genomic_DNA"/>
</dbReference>
<name>X0UFK3_9ZZZZ</name>
<reference evidence="1" key="1">
    <citation type="journal article" date="2014" name="Front. Microbiol.">
        <title>High frequency of phylogenetically diverse reductive dehalogenase-homologous genes in deep subseafloor sedimentary metagenomes.</title>
        <authorList>
            <person name="Kawai M."/>
            <person name="Futagami T."/>
            <person name="Toyoda A."/>
            <person name="Takaki Y."/>
            <person name="Nishi S."/>
            <person name="Hori S."/>
            <person name="Arai W."/>
            <person name="Tsubouchi T."/>
            <person name="Morono Y."/>
            <person name="Uchiyama I."/>
            <person name="Ito T."/>
            <person name="Fujiyama A."/>
            <person name="Inagaki F."/>
            <person name="Takami H."/>
        </authorList>
    </citation>
    <scope>NUCLEOTIDE SEQUENCE</scope>
    <source>
        <strain evidence="1">Expedition CK06-06</strain>
    </source>
</reference>
<accession>X0UFK3</accession>
<sequence>MKWETIKTKCIREACEQLKSPHYNTAILSVGAIMDSTFKKKYKSLSLTANLRAELIDEVEKVINNWDIRCYKTLQNVFPNSFPKKLYGVMDLGENGWELI</sequence>
<organism evidence="1">
    <name type="scientific">marine sediment metagenome</name>
    <dbReference type="NCBI Taxonomy" id="412755"/>
    <lineage>
        <taxon>unclassified sequences</taxon>
        <taxon>metagenomes</taxon>
        <taxon>ecological metagenomes</taxon>
    </lineage>
</organism>
<evidence type="ECO:0000313" key="1">
    <source>
        <dbReference type="EMBL" id="GAG04370.1"/>
    </source>
</evidence>
<proteinExistence type="predicted"/>
<dbReference type="AlphaFoldDB" id="X0UFK3"/>
<protein>
    <submittedName>
        <fullName evidence="1">Uncharacterized protein</fullName>
    </submittedName>
</protein>
<gene>
    <name evidence="1" type="ORF">S01H1_42145</name>
</gene>
<comment type="caution">
    <text evidence="1">The sequence shown here is derived from an EMBL/GenBank/DDBJ whole genome shotgun (WGS) entry which is preliminary data.</text>
</comment>